<proteinExistence type="inferred from homology"/>
<dbReference type="InterPro" id="IPR045864">
    <property type="entry name" value="aa-tRNA-synth_II/BPL/LPL"/>
</dbReference>
<dbReference type="InterPro" id="IPR006195">
    <property type="entry name" value="aa-tRNA-synth_II"/>
</dbReference>
<reference evidence="10" key="1">
    <citation type="journal article" date="2021" name="PeerJ">
        <title>Extensive microbial diversity within the chicken gut microbiome revealed by metagenomics and culture.</title>
        <authorList>
            <person name="Gilroy R."/>
            <person name="Ravi A."/>
            <person name="Getino M."/>
            <person name="Pursley I."/>
            <person name="Horton D.L."/>
            <person name="Alikhan N.F."/>
            <person name="Baker D."/>
            <person name="Gharbi K."/>
            <person name="Hall N."/>
            <person name="Watson M."/>
            <person name="Adriaenssens E.M."/>
            <person name="Foster-Nyarko E."/>
            <person name="Jarju S."/>
            <person name="Secka A."/>
            <person name="Antonio M."/>
            <person name="Oren A."/>
            <person name="Chaudhuri R.R."/>
            <person name="La Ragione R."/>
            <person name="Hildebrand F."/>
            <person name="Pallen M.J."/>
        </authorList>
    </citation>
    <scope>NUCLEOTIDE SEQUENCE</scope>
    <source>
        <strain evidence="10">CHK178-16964</strain>
    </source>
</reference>
<feature type="binding site" evidence="8">
    <location>
        <position position="137"/>
    </location>
    <ligand>
        <name>L-histidine</name>
        <dbReference type="ChEBI" id="CHEBI:57595"/>
    </ligand>
</feature>
<feature type="binding site" evidence="8">
    <location>
        <begin position="292"/>
        <end position="293"/>
    </location>
    <ligand>
        <name>L-histidine</name>
        <dbReference type="ChEBI" id="CHEBI:57595"/>
    </ligand>
</feature>
<reference evidence="10" key="2">
    <citation type="submission" date="2021-04" db="EMBL/GenBank/DDBJ databases">
        <authorList>
            <person name="Gilroy R."/>
        </authorList>
    </citation>
    <scope>NUCLEOTIDE SEQUENCE</scope>
    <source>
        <strain evidence="10">CHK178-16964</strain>
    </source>
</reference>
<sequence>MALKKKPVTGMKDILPAEMQIRDYVLNQIKDTYRSFGFSAIETPCVEHIENLTSKQGGDNEKLIFKILKRGEKLKLEEAREENDLTDSGLRYDLTLPLSRYYANNAANLPSPFKALQIGSVWRADRPQKGRFRQFVQCDIDILGDPTSLAEIELILATTTALSRICPDNRFTVRLNDREILKAMALFAGFAEDSLDQVFIILDKMDKIGAEGVEAELLEAGHGEEAVKKYLELLGGAGKDAQSVRTLEETLKGTLEPGRAEGLAHIMETVKEVSSADFGLEFDPTLVRGMSYYTGTIFEVSMEGFGGSVAGGGRYDKMIGKFTGMETPACGFSIGFERIVTILMDNGFTVPSAAGKKAYLFEKGMDSQRLAEVIKEAGKDRAAGLQVLVAQMNKNKKFQKEQLMKEGYTEFKEFYKNELKK</sequence>
<evidence type="ECO:0000256" key="1">
    <source>
        <dbReference type="ARBA" id="ARBA00008226"/>
    </source>
</evidence>
<dbReference type="CDD" id="cd00773">
    <property type="entry name" value="HisRS-like_core"/>
    <property type="match status" value="1"/>
</dbReference>
<dbReference type="PIRSF" id="PIRSF001549">
    <property type="entry name" value="His-tRNA_synth"/>
    <property type="match status" value="1"/>
</dbReference>
<evidence type="ECO:0000256" key="8">
    <source>
        <dbReference type="PIRSR" id="PIRSR001549-1"/>
    </source>
</evidence>
<dbReference type="PANTHER" id="PTHR11476:SF7">
    <property type="entry name" value="HISTIDINE--TRNA LIGASE"/>
    <property type="match status" value="1"/>
</dbReference>
<dbReference type="PANTHER" id="PTHR11476">
    <property type="entry name" value="HISTIDYL-TRNA SYNTHETASE"/>
    <property type="match status" value="1"/>
</dbReference>
<feature type="binding site" evidence="8">
    <location>
        <position position="141"/>
    </location>
    <ligand>
        <name>L-histidine</name>
        <dbReference type="ChEBI" id="CHEBI:57595"/>
    </ligand>
</feature>
<comment type="similarity">
    <text evidence="1">Belongs to the class-II aminoacyl-tRNA synthetase family.</text>
</comment>
<comment type="catalytic activity">
    <reaction evidence="6">
        <text>tRNA(His) + L-histidine + ATP = L-histidyl-tRNA(His) + AMP + diphosphate + H(+)</text>
        <dbReference type="Rhea" id="RHEA:17313"/>
        <dbReference type="Rhea" id="RHEA-COMP:9665"/>
        <dbReference type="Rhea" id="RHEA-COMP:9689"/>
        <dbReference type="ChEBI" id="CHEBI:15378"/>
        <dbReference type="ChEBI" id="CHEBI:30616"/>
        <dbReference type="ChEBI" id="CHEBI:33019"/>
        <dbReference type="ChEBI" id="CHEBI:57595"/>
        <dbReference type="ChEBI" id="CHEBI:78442"/>
        <dbReference type="ChEBI" id="CHEBI:78527"/>
        <dbReference type="ChEBI" id="CHEBI:456215"/>
        <dbReference type="EC" id="6.1.1.21"/>
    </reaction>
</comment>
<dbReference type="GO" id="GO:0005524">
    <property type="term" value="F:ATP binding"/>
    <property type="evidence" value="ECO:0007669"/>
    <property type="project" value="UniProtKB-KW"/>
</dbReference>
<evidence type="ECO:0000313" key="10">
    <source>
        <dbReference type="EMBL" id="HJA70131.1"/>
    </source>
</evidence>
<dbReference type="PROSITE" id="PS50862">
    <property type="entry name" value="AA_TRNA_LIGASE_II"/>
    <property type="match status" value="1"/>
</dbReference>
<dbReference type="GO" id="GO:0005737">
    <property type="term" value="C:cytoplasm"/>
    <property type="evidence" value="ECO:0007669"/>
    <property type="project" value="UniProtKB-UniRule"/>
</dbReference>
<dbReference type="EMBL" id="DWZA01000006">
    <property type="protein sequence ID" value="HJA70131.1"/>
    <property type="molecule type" value="Genomic_DNA"/>
</dbReference>
<keyword evidence="5" id="KW-0648">Protein biosynthesis</keyword>
<evidence type="ECO:0000256" key="5">
    <source>
        <dbReference type="ARBA" id="ARBA00022917"/>
    </source>
</evidence>
<feature type="binding site" evidence="8">
    <location>
        <position position="288"/>
    </location>
    <ligand>
        <name>L-histidine</name>
        <dbReference type="ChEBI" id="CHEBI:57595"/>
    </ligand>
</feature>
<keyword evidence="10" id="KW-0436">Ligase</keyword>
<dbReference type="GO" id="GO:0016740">
    <property type="term" value="F:transferase activity"/>
    <property type="evidence" value="ECO:0007669"/>
    <property type="project" value="UniProtKB-ARBA"/>
</dbReference>
<evidence type="ECO:0000256" key="7">
    <source>
        <dbReference type="NCBIfam" id="TIGR00442"/>
    </source>
</evidence>
<dbReference type="InterPro" id="IPR041715">
    <property type="entry name" value="HisRS-like_core"/>
</dbReference>
<dbReference type="InterPro" id="IPR004516">
    <property type="entry name" value="HisRS/HisZ"/>
</dbReference>
<feature type="domain" description="Aminoacyl-transfer RNA synthetases class-II family profile" evidence="9">
    <location>
        <begin position="10"/>
        <end position="351"/>
    </location>
</feature>
<dbReference type="EC" id="6.1.1.21" evidence="2 7"/>
<comment type="caution">
    <text evidence="10">The sequence shown here is derived from an EMBL/GenBank/DDBJ whole genome shotgun (WGS) entry which is preliminary data.</text>
</comment>
<dbReference type="SUPFAM" id="SSF55681">
    <property type="entry name" value="Class II aaRS and biotin synthetases"/>
    <property type="match status" value="1"/>
</dbReference>
<feature type="binding site" evidence="8">
    <location>
        <begin position="93"/>
        <end position="95"/>
    </location>
    <ligand>
        <name>L-histidine</name>
        <dbReference type="ChEBI" id="CHEBI:57595"/>
    </ligand>
</feature>
<dbReference type="Pfam" id="PF13393">
    <property type="entry name" value="tRNA-synt_His"/>
    <property type="match status" value="1"/>
</dbReference>
<dbReference type="InterPro" id="IPR015807">
    <property type="entry name" value="His-tRNA-ligase"/>
</dbReference>
<dbReference type="Gene3D" id="3.30.930.10">
    <property type="entry name" value="Bira Bifunctional Protein, Domain 2"/>
    <property type="match status" value="1"/>
</dbReference>
<evidence type="ECO:0000256" key="6">
    <source>
        <dbReference type="ARBA" id="ARBA00047639"/>
    </source>
</evidence>
<evidence type="ECO:0000256" key="3">
    <source>
        <dbReference type="ARBA" id="ARBA00022741"/>
    </source>
</evidence>
<evidence type="ECO:0000256" key="2">
    <source>
        <dbReference type="ARBA" id="ARBA00012815"/>
    </source>
</evidence>
<keyword evidence="3" id="KW-0547">Nucleotide-binding</keyword>
<protein>
    <recommendedName>
        <fullName evidence="2 7">Histidine--tRNA ligase</fullName>
        <ecNumber evidence="2 7">6.1.1.21</ecNumber>
    </recommendedName>
</protein>
<dbReference type="AlphaFoldDB" id="A0A9D2HEU2"/>
<dbReference type="GO" id="GO:0140096">
    <property type="term" value="F:catalytic activity, acting on a protein"/>
    <property type="evidence" value="ECO:0007669"/>
    <property type="project" value="UniProtKB-ARBA"/>
</dbReference>
<evidence type="ECO:0000313" key="11">
    <source>
        <dbReference type="Proteomes" id="UP000823900"/>
    </source>
</evidence>
<evidence type="ECO:0000259" key="9">
    <source>
        <dbReference type="PROSITE" id="PS50862"/>
    </source>
</evidence>
<gene>
    <name evidence="10" type="primary">hisS</name>
    <name evidence="10" type="ORF">IAA07_00950</name>
</gene>
<organism evidence="10 11">
    <name type="scientific">Candidatus Lachnoclostridium stercoravium</name>
    <dbReference type="NCBI Taxonomy" id="2838633"/>
    <lineage>
        <taxon>Bacteria</taxon>
        <taxon>Bacillati</taxon>
        <taxon>Bacillota</taxon>
        <taxon>Clostridia</taxon>
        <taxon>Lachnospirales</taxon>
        <taxon>Lachnospiraceae</taxon>
    </lineage>
</organism>
<dbReference type="Proteomes" id="UP000823900">
    <property type="component" value="Unassembled WGS sequence"/>
</dbReference>
<accession>A0A9D2HEU2</accession>
<dbReference type="GO" id="GO:0006427">
    <property type="term" value="P:histidyl-tRNA aminoacylation"/>
    <property type="evidence" value="ECO:0007669"/>
    <property type="project" value="UniProtKB-UniRule"/>
</dbReference>
<name>A0A9D2HEU2_9FIRM</name>
<dbReference type="GO" id="GO:0004821">
    <property type="term" value="F:histidine-tRNA ligase activity"/>
    <property type="evidence" value="ECO:0007669"/>
    <property type="project" value="UniProtKB-UniRule"/>
</dbReference>
<feature type="binding site" evidence="8">
    <location>
        <position position="123"/>
    </location>
    <ligand>
        <name>L-histidine</name>
        <dbReference type="ChEBI" id="CHEBI:57595"/>
    </ligand>
</feature>
<keyword evidence="4" id="KW-0067">ATP-binding</keyword>
<evidence type="ECO:0000256" key="4">
    <source>
        <dbReference type="ARBA" id="ARBA00022840"/>
    </source>
</evidence>
<dbReference type="NCBIfam" id="TIGR00442">
    <property type="entry name" value="hisS"/>
    <property type="match status" value="1"/>
</dbReference>